<gene>
    <name evidence="4" type="ORF">ACFOZ4_17360</name>
</gene>
<reference evidence="5" key="1">
    <citation type="journal article" date="2019" name="Int. J. Syst. Evol. Microbiol.">
        <title>The Global Catalogue of Microorganisms (GCM) 10K type strain sequencing project: providing services to taxonomists for standard genome sequencing and annotation.</title>
        <authorList>
            <consortium name="The Broad Institute Genomics Platform"/>
            <consortium name="The Broad Institute Genome Sequencing Center for Infectious Disease"/>
            <person name="Wu L."/>
            <person name="Ma J."/>
        </authorList>
    </citation>
    <scope>NUCLEOTIDE SEQUENCE [LARGE SCALE GENOMIC DNA]</scope>
    <source>
        <strain evidence="5">CGMCC 4.7289</strain>
    </source>
</reference>
<dbReference type="InterPro" id="IPR016181">
    <property type="entry name" value="Acyl_CoA_acyltransferase"/>
</dbReference>
<evidence type="ECO:0000259" key="3">
    <source>
        <dbReference type="PROSITE" id="PS51186"/>
    </source>
</evidence>
<dbReference type="PROSITE" id="PS51186">
    <property type="entry name" value="GNAT"/>
    <property type="match status" value="2"/>
</dbReference>
<feature type="domain" description="N-acetyltransferase" evidence="3">
    <location>
        <begin position="178"/>
        <end position="313"/>
    </location>
</feature>
<evidence type="ECO:0000256" key="2">
    <source>
        <dbReference type="ARBA" id="ARBA00023315"/>
    </source>
</evidence>
<dbReference type="PANTHER" id="PTHR43877">
    <property type="entry name" value="AMINOALKYLPHOSPHONATE N-ACETYLTRANSFERASE-RELATED-RELATED"/>
    <property type="match status" value="1"/>
</dbReference>
<dbReference type="InterPro" id="IPR000182">
    <property type="entry name" value="GNAT_dom"/>
</dbReference>
<protein>
    <submittedName>
        <fullName evidence="4">GNAT family N-acetyltransferase</fullName>
        <ecNumber evidence="4">2.3.1.-</ecNumber>
    </submittedName>
</protein>
<dbReference type="SUPFAM" id="SSF55729">
    <property type="entry name" value="Acyl-CoA N-acyltransferases (Nat)"/>
    <property type="match status" value="2"/>
</dbReference>
<organism evidence="4 5">
    <name type="scientific">Hamadaea flava</name>
    <dbReference type="NCBI Taxonomy" id="1742688"/>
    <lineage>
        <taxon>Bacteria</taxon>
        <taxon>Bacillati</taxon>
        <taxon>Actinomycetota</taxon>
        <taxon>Actinomycetes</taxon>
        <taxon>Micromonosporales</taxon>
        <taxon>Micromonosporaceae</taxon>
        <taxon>Hamadaea</taxon>
    </lineage>
</organism>
<evidence type="ECO:0000313" key="5">
    <source>
        <dbReference type="Proteomes" id="UP001595816"/>
    </source>
</evidence>
<dbReference type="Pfam" id="PF00583">
    <property type="entry name" value="Acetyltransf_1"/>
    <property type="match status" value="2"/>
</dbReference>
<dbReference type="RefSeq" id="WP_253753349.1">
    <property type="nucleotide sequence ID" value="NZ_JAMZDZ010000001.1"/>
</dbReference>
<comment type="caution">
    <text evidence="4">The sequence shown here is derived from an EMBL/GenBank/DDBJ whole genome shotgun (WGS) entry which is preliminary data.</text>
</comment>
<dbReference type="InterPro" id="IPR050832">
    <property type="entry name" value="Bact_Acetyltransf"/>
</dbReference>
<name>A0ABV8LPW6_9ACTN</name>
<feature type="domain" description="N-acetyltransferase" evidence="3">
    <location>
        <begin position="4"/>
        <end position="157"/>
    </location>
</feature>
<dbReference type="EC" id="2.3.1.-" evidence="4"/>
<evidence type="ECO:0000256" key="1">
    <source>
        <dbReference type="ARBA" id="ARBA00022679"/>
    </source>
</evidence>
<keyword evidence="5" id="KW-1185">Reference proteome</keyword>
<accession>A0ABV8LPW6</accession>
<dbReference type="EMBL" id="JBHSAY010000009">
    <property type="protein sequence ID" value="MFC4132378.1"/>
    <property type="molecule type" value="Genomic_DNA"/>
</dbReference>
<sequence length="313" mass="33969">MTPFDLTTGSDTDWADVYRLHANHRTQAAPAESITTEADYRARLSHLPPSAHAAAWAHRAPTGDIVAFAWAVLHSARTVWVSDLIVAPEHRRQGHGRALFTLVKGYAESRGCRSVAGSVLTEPGRAFVTALGGRESNRSRRSVWHPPLDPDLRRDLPAGYHLRSWIGATPDGLLDSFVRARAAINDAPRDAAIDDEVWTPERLREVEQAAADRGNEVRVTAALTADGTVAGFTDLRVTGTQAMVDDTAVLPEHRNRGLAQAVKYESLRLLVADHPAVTTVSTSNDATNAAMIAVNTKLGFIETATWTHVLVTV</sequence>
<keyword evidence="2 4" id="KW-0012">Acyltransferase</keyword>
<keyword evidence="1 4" id="KW-0808">Transferase</keyword>
<dbReference type="CDD" id="cd04301">
    <property type="entry name" value="NAT_SF"/>
    <property type="match status" value="1"/>
</dbReference>
<dbReference type="Proteomes" id="UP001595816">
    <property type="component" value="Unassembled WGS sequence"/>
</dbReference>
<proteinExistence type="predicted"/>
<dbReference type="GO" id="GO:0016746">
    <property type="term" value="F:acyltransferase activity"/>
    <property type="evidence" value="ECO:0007669"/>
    <property type="project" value="UniProtKB-KW"/>
</dbReference>
<evidence type="ECO:0000313" key="4">
    <source>
        <dbReference type="EMBL" id="MFC4132378.1"/>
    </source>
</evidence>
<dbReference type="Gene3D" id="3.40.630.30">
    <property type="match status" value="1"/>
</dbReference>